<reference evidence="3" key="1">
    <citation type="submission" date="2022-06" db="EMBL/GenBank/DDBJ databases">
        <authorList>
            <person name="Ping M."/>
        </authorList>
    </citation>
    <scope>NUCLEOTIDE SEQUENCE</scope>
    <source>
        <strain evidence="3">JCM11759T</strain>
    </source>
</reference>
<feature type="domain" description="ADP ribosyltransferase" evidence="2">
    <location>
        <begin position="734"/>
        <end position="833"/>
    </location>
</feature>
<evidence type="ECO:0000313" key="3">
    <source>
        <dbReference type="EMBL" id="USY21310.1"/>
    </source>
</evidence>
<dbReference type="PROSITE" id="PS51996">
    <property type="entry name" value="TR_MART"/>
    <property type="match status" value="1"/>
</dbReference>
<feature type="region of interest" description="Disordered" evidence="1">
    <location>
        <begin position="363"/>
        <end position="397"/>
    </location>
</feature>
<sequence>MSETVSGPVPLQDCNGIIDPSVFPVPTLDHVEFHNQAHALRLAGEAVAQTGDDIVASWGGLSTCYTAPESETLLSALAPVSDKGVDVEAAMDRAATALGAFAEEVRQIKSAWSDLTGAAHTFRNSVVDDPDWDKADHWATMKSSNVEKSNELKGKAEGLIGRYERAQRDCANAINAELYGRTQFSNAASAVYLTNAFVYDSINTYVDAPSAWGPNATSDLFWHQDALRAVDDFAIGAAEGVGGMVGAYSDGRWFEKSWGDALKDYHWDNLTAAAALVGMYDAESDSLAWSGAETIHEAWKDLAHAIVPWEEWDDSPGYVLAMGALNIGSLGVGVALTVTGVGAVAGVPLLAWRGLDILDGMSNSGRRGSSDVDLTDLPEIPGTGGNGQPVTHIDTTGMSPSQLAELKRLLEDLALAQSGGSGPNQSNGSEHGPTGGDLNRTEEALSPEPGNRGNDSDPGSKNSDGNGPSDWLGDAGPRPNDRGSESQPALVGGGGGGNNNTLTESRGTPASPPPRANATDTDAPGTGTGNRSDSPATPGSSDGNTPSPTPVDRTSSQDAEQSPGSSSGDGGSGDNGDPPSTSGDQGEGGQSGQSSGSPDSNSGTSNPSGLPSSPDPAANYPGEVGSDGVRRFATDAEGLEYGNRILDHHFDGLSPEQKHTVRSYTEKSYYYNSFSRASDKDAAIDHIMGLDPPYLGDWLREWFGGPDPTAGNPGEVRRVIEENLDIFDSSFTERLPEAIAMKRGLREVDFMLDPSLGIDSPHKLQGSTFTEEGFLSGTMGGKAAFNDPKDHPFQLEILVPEGNRAMWVGQNSKYPDQNEMILPRGSSIVFESVRQDPATGSWELVARVEAD</sequence>
<protein>
    <recommendedName>
        <fullName evidence="2">ADP ribosyltransferase domain-containing protein</fullName>
    </recommendedName>
</protein>
<gene>
    <name evidence="3" type="ORF">NE857_06735</name>
</gene>
<name>A0ABY5DD51_9ACTN</name>
<dbReference type="Pfam" id="PF03496">
    <property type="entry name" value="ADPrib_exo_Tox"/>
    <property type="match status" value="1"/>
</dbReference>
<feature type="compositionally biased region" description="Low complexity" evidence="1">
    <location>
        <begin position="592"/>
        <end position="609"/>
    </location>
</feature>
<evidence type="ECO:0000313" key="4">
    <source>
        <dbReference type="Proteomes" id="UP001055940"/>
    </source>
</evidence>
<dbReference type="InterPro" id="IPR003540">
    <property type="entry name" value="ADP-ribosyltransferase"/>
</dbReference>
<dbReference type="Proteomes" id="UP001055940">
    <property type="component" value="Chromosome"/>
</dbReference>
<proteinExistence type="predicted"/>
<dbReference type="SUPFAM" id="SSF56399">
    <property type="entry name" value="ADP-ribosylation"/>
    <property type="match status" value="1"/>
</dbReference>
<feature type="compositionally biased region" description="Polar residues" evidence="1">
    <location>
        <begin position="531"/>
        <end position="560"/>
    </location>
</feature>
<accession>A0ABY5DD51</accession>
<keyword evidence="4" id="KW-1185">Reference proteome</keyword>
<evidence type="ECO:0000259" key="2">
    <source>
        <dbReference type="Pfam" id="PF03496"/>
    </source>
</evidence>
<organism evidence="3 4">
    <name type="scientific">Nocardiopsis exhalans</name>
    <dbReference type="NCBI Taxonomy" id="163604"/>
    <lineage>
        <taxon>Bacteria</taxon>
        <taxon>Bacillati</taxon>
        <taxon>Actinomycetota</taxon>
        <taxon>Actinomycetes</taxon>
        <taxon>Streptosporangiales</taxon>
        <taxon>Nocardiopsidaceae</taxon>
        <taxon>Nocardiopsis</taxon>
    </lineage>
</organism>
<feature type="compositionally biased region" description="Low complexity" evidence="1">
    <location>
        <begin position="575"/>
        <end position="584"/>
    </location>
</feature>
<feature type="region of interest" description="Disordered" evidence="1">
    <location>
        <begin position="416"/>
        <end position="628"/>
    </location>
</feature>
<feature type="compositionally biased region" description="Polar residues" evidence="1">
    <location>
        <begin position="457"/>
        <end position="466"/>
    </location>
</feature>
<dbReference type="RefSeq" id="WP_254420226.1">
    <property type="nucleotide sequence ID" value="NZ_BAAAJB010000001.1"/>
</dbReference>
<feature type="compositionally biased region" description="Low complexity" evidence="1">
    <location>
        <begin position="516"/>
        <end position="525"/>
    </location>
</feature>
<dbReference type="EMBL" id="CP099837">
    <property type="protein sequence ID" value="USY21310.1"/>
    <property type="molecule type" value="Genomic_DNA"/>
</dbReference>
<evidence type="ECO:0000256" key="1">
    <source>
        <dbReference type="SAM" id="MobiDB-lite"/>
    </source>
</evidence>
<dbReference type="Gene3D" id="3.90.176.10">
    <property type="entry name" value="Toxin ADP-ribosyltransferase, Chain A, domain 1"/>
    <property type="match status" value="1"/>
</dbReference>